<keyword evidence="2" id="KW-1185">Reference proteome</keyword>
<gene>
    <name evidence="1" type="ORF">AWC38_SpisGene8050</name>
</gene>
<protein>
    <submittedName>
        <fullName evidence="1">Uncharacterized protein</fullName>
    </submittedName>
</protein>
<dbReference type="EMBL" id="LSMT01000107">
    <property type="protein sequence ID" value="PFX27264.1"/>
    <property type="molecule type" value="Genomic_DNA"/>
</dbReference>
<evidence type="ECO:0000313" key="1">
    <source>
        <dbReference type="EMBL" id="PFX27264.1"/>
    </source>
</evidence>
<dbReference type="CDD" id="cd00117">
    <property type="entry name" value="TFP"/>
    <property type="match status" value="1"/>
</dbReference>
<comment type="caution">
    <text evidence="1">The sequence shown here is derived from an EMBL/GenBank/DDBJ whole genome shotgun (WGS) entry which is preliminary data.</text>
</comment>
<dbReference type="InterPro" id="IPR045860">
    <property type="entry name" value="Snake_toxin-like_sf"/>
</dbReference>
<evidence type="ECO:0000313" key="2">
    <source>
        <dbReference type="Proteomes" id="UP000225706"/>
    </source>
</evidence>
<dbReference type="OrthoDB" id="5945339at2759"/>
<dbReference type="Proteomes" id="UP000225706">
    <property type="component" value="Unassembled WGS sequence"/>
</dbReference>
<dbReference type="SUPFAM" id="SSF57302">
    <property type="entry name" value="Snake toxin-like"/>
    <property type="match status" value="1"/>
</dbReference>
<proteinExistence type="predicted"/>
<name>A0A2B4S9C7_STYPI</name>
<organism evidence="1 2">
    <name type="scientific">Stylophora pistillata</name>
    <name type="common">Smooth cauliflower coral</name>
    <dbReference type="NCBI Taxonomy" id="50429"/>
    <lineage>
        <taxon>Eukaryota</taxon>
        <taxon>Metazoa</taxon>
        <taxon>Cnidaria</taxon>
        <taxon>Anthozoa</taxon>
        <taxon>Hexacorallia</taxon>
        <taxon>Scleractinia</taxon>
        <taxon>Astrocoeniina</taxon>
        <taxon>Pocilloporidae</taxon>
        <taxon>Stylophora</taxon>
    </lineage>
</organism>
<accession>A0A2B4S9C7</accession>
<sequence length="261" mass="28795">MVEKDESGKEKVIKLGATLVLLNPSDEGLVERMITTFGGCARLIFCAMFAAACLYSASEGAATCFTCDSRNDKTCAPESLDKSKQTRCRSGELTCAVIKIEPYSPDGNTSNHQFVRFCKSECENVTLTLTVKTKHCTLCCQTDLCNDFSFDPCNPPSKTAHLGHGTLVTALLCGLAVLGTIYFRDRLSQIVDTRQENAHGKIAKFTPTEIFTIRRYIKQKCTAAPSFVSFHAHSKLFRCIIVSCALRQLIDDRRPNKVSVL</sequence>
<reference evidence="2" key="1">
    <citation type="journal article" date="2017" name="bioRxiv">
        <title>Comparative analysis of the genomes of Stylophora pistillata and Acropora digitifera provides evidence for extensive differences between species of corals.</title>
        <authorList>
            <person name="Voolstra C.R."/>
            <person name="Li Y."/>
            <person name="Liew Y.J."/>
            <person name="Baumgarten S."/>
            <person name="Zoccola D."/>
            <person name="Flot J.-F."/>
            <person name="Tambutte S."/>
            <person name="Allemand D."/>
            <person name="Aranda M."/>
        </authorList>
    </citation>
    <scope>NUCLEOTIDE SEQUENCE [LARGE SCALE GENOMIC DNA]</scope>
</reference>
<dbReference type="AlphaFoldDB" id="A0A2B4S9C7"/>